<dbReference type="EMBL" id="CP001857">
    <property type="protein sequence ID" value="ADB57680.1"/>
    <property type="molecule type" value="Genomic_DNA"/>
</dbReference>
<protein>
    <submittedName>
        <fullName evidence="2">Uncharacterized protein</fullName>
    </submittedName>
</protein>
<dbReference type="RefSeq" id="WP_012940016.1">
    <property type="nucleotide sequence ID" value="NC_013741.1"/>
</dbReference>
<dbReference type="HOGENOM" id="CLU_1067935_0_0_2"/>
<dbReference type="STRING" id="572546.Arcpr_0615"/>
<keyword evidence="1" id="KW-0472">Membrane</keyword>
<keyword evidence="1" id="KW-1133">Transmembrane helix</keyword>
<sequence>MYWAKFLAVVMAIVILPIACAAEPLVVSAKVRPENPTVGDVVGIYVTILGQQDESVQVYTKLKNPTFKVVDVLTKESVPYNTIKSDTIDFKISKGQTVEITIIGDMPDAETLAVIFPNAYRIDSPSIQKELTLTPQKTTRDKSTTQSERLQLLKRYGELYAKYEKVKSAIPERLQLIIEEKFRIAKSTLEDGQLEEANAILNEIEGLLTVSEPDNSSPILAVVILALIAGTAVFVWRYYLANKLPKEEEEFAQTNFRLLR</sequence>
<proteinExistence type="predicted"/>
<evidence type="ECO:0000256" key="1">
    <source>
        <dbReference type="SAM" id="Phobius"/>
    </source>
</evidence>
<dbReference type="PaxDb" id="572546-Arcpr_0615"/>
<evidence type="ECO:0000313" key="2">
    <source>
        <dbReference type="EMBL" id="ADB57680.1"/>
    </source>
</evidence>
<dbReference type="AlphaFoldDB" id="D2RHA5"/>
<keyword evidence="1" id="KW-0812">Transmembrane</keyword>
<accession>D2RHA5</accession>
<dbReference type="KEGG" id="apo:Arcpr_0615"/>
<dbReference type="eggNOG" id="arCOG03888">
    <property type="taxonomic scope" value="Archaea"/>
</dbReference>
<evidence type="ECO:0000313" key="3">
    <source>
        <dbReference type="Proteomes" id="UP000001901"/>
    </source>
</evidence>
<reference evidence="2 3" key="1">
    <citation type="journal article" date="2010" name="Stand. Genomic Sci.">
        <title>Complete genome sequence of Archaeoglobus profundus type strain (AV18).</title>
        <authorList>
            <person name="von Jan M."/>
            <person name="Lapidus A."/>
            <person name="Del Rio T.G."/>
            <person name="Copeland A."/>
            <person name="Tice H."/>
            <person name="Cheng J.F."/>
            <person name="Lucas S."/>
            <person name="Chen F."/>
            <person name="Nolan M."/>
            <person name="Goodwin L."/>
            <person name="Han C."/>
            <person name="Pitluck S."/>
            <person name="Liolios K."/>
            <person name="Ivanova N."/>
            <person name="Mavromatis K."/>
            <person name="Ovchinnikova G."/>
            <person name="Chertkov O."/>
            <person name="Pati A."/>
            <person name="Chen A."/>
            <person name="Palaniappan K."/>
            <person name="Land M."/>
            <person name="Hauser L."/>
            <person name="Chang Y.J."/>
            <person name="Jeffries C.D."/>
            <person name="Saunders E."/>
            <person name="Brettin T."/>
            <person name="Detter J.C."/>
            <person name="Chain P."/>
            <person name="Eichinger K."/>
            <person name="Huber H."/>
            <person name="Spring S."/>
            <person name="Rohde M."/>
            <person name="Goker M."/>
            <person name="Wirth R."/>
            <person name="Woyke T."/>
            <person name="Bristow J."/>
            <person name="Eisen J.A."/>
            <person name="Markowitz V."/>
            <person name="Hugenholtz P."/>
            <person name="Kyrpides N.C."/>
            <person name="Klenk H.P."/>
        </authorList>
    </citation>
    <scope>NUCLEOTIDE SEQUENCE [LARGE SCALE GENOMIC DNA]</scope>
    <source>
        <strain evidence="3">DSM 5631 / JCM 9629 / NBRC 100127 / Av18</strain>
    </source>
</reference>
<gene>
    <name evidence="2" type="ordered locus">Arcpr_0615</name>
</gene>
<name>D2RHA5_ARCPA</name>
<keyword evidence="3" id="KW-1185">Reference proteome</keyword>
<feature type="transmembrane region" description="Helical" evidence="1">
    <location>
        <begin position="219"/>
        <end position="240"/>
    </location>
</feature>
<dbReference type="GeneID" id="8739274"/>
<dbReference type="Proteomes" id="UP000001901">
    <property type="component" value="Chromosome"/>
</dbReference>
<organism evidence="2 3">
    <name type="scientific">Archaeoglobus profundus (strain DSM 5631 / JCM 9629 / NBRC 100127 / Av18)</name>
    <dbReference type="NCBI Taxonomy" id="572546"/>
    <lineage>
        <taxon>Archaea</taxon>
        <taxon>Methanobacteriati</taxon>
        <taxon>Methanobacteriota</taxon>
        <taxon>Archaeoglobi</taxon>
        <taxon>Archaeoglobales</taxon>
        <taxon>Archaeoglobaceae</taxon>
        <taxon>Archaeoglobus</taxon>
    </lineage>
</organism>